<dbReference type="AlphaFoldDB" id="A0AAV0VG33"/>
<accession>A0AAV0VG33</accession>
<evidence type="ECO:0000313" key="2">
    <source>
        <dbReference type="Proteomes" id="UP001160148"/>
    </source>
</evidence>
<evidence type="ECO:0000313" key="1">
    <source>
        <dbReference type="EMBL" id="CAI6343161.1"/>
    </source>
</evidence>
<proteinExistence type="predicted"/>
<keyword evidence="2" id="KW-1185">Reference proteome</keyword>
<gene>
    <name evidence="1" type="ORF">MEUPH1_LOCUS463</name>
</gene>
<dbReference type="EMBL" id="CARXXK010000001">
    <property type="protein sequence ID" value="CAI6343161.1"/>
    <property type="molecule type" value="Genomic_DNA"/>
</dbReference>
<reference evidence="1 2" key="1">
    <citation type="submission" date="2023-01" db="EMBL/GenBank/DDBJ databases">
        <authorList>
            <person name="Whitehead M."/>
        </authorList>
    </citation>
    <scope>NUCLEOTIDE SEQUENCE [LARGE SCALE GENOMIC DNA]</scope>
</reference>
<comment type="caution">
    <text evidence="1">The sequence shown here is derived from an EMBL/GenBank/DDBJ whole genome shotgun (WGS) entry which is preliminary data.</text>
</comment>
<organism evidence="1 2">
    <name type="scientific">Macrosiphum euphorbiae</name>
    <name type="common">potato aphid</name>
    <dbReference type="NCBI Taxonomy" id="13131"/>
    <lineage>
        <taxon>Eukaryota</taxon>
        <taxon>Metazoa</taxon>
        <taxon>Ecdysozoa</taxon>
        <taxon>Arthropoda</taxon>
        <taxon>Hexapoda</taxon>
        <taxon>Insecta</taxon>
        <taxon>Pterygota</taxon>
        <taxon>Neoptera</taxon>
        <taxon>Paraneoptera</taxon>
        <taxon>Hemiptera</taxon>
        <taxon>Sternorrhyncha</taxon>
        <taxon>Aphidomorpha</taxon>
        <taxon>Aphidoidea</taxon>
        <taxon>Aphididae</taxon>
        <taxon>Macrosiphini</taxon>
        <taxon>Macrosiphum</taxon>
    </lineage>
</organism>
<sequence length="90" mass="9559">MSKVARNSMSSSIDVSEANVDEPAETNFAVLANQIVDTANKFQTTLQNVSRPQSSQSGDIGSECFDIDSLLTKSTNLTPSSLACSSYIGH</sequence>
<dbReference type="Proteomes" id="UP001160148">
    <property type="component" value="Unassembled WGS sequence"/>
</dbReference>
<protein>
    <submittedName>
        <fullName evidence="1">Uncharacterized protein</fullName>
    </submittedName>
</protein>
<name>A0AAV0VG33_9HEMI</name>